<name>A0A0V1LY77_9BILA</name>
<reference evidence="1 2" key="1">
    <citation type="submission" date="2015-01" db="EMBL/GenBank/DDBJ databases">
        <title>Evolution of Trichinella species and genotypes.</title>
        <authorList>
            <person name="Korhonen P.K."/>
            <person name="Edoardo P."/>
            <person name="Giuseppe L.R."/>
            <person name="Gasser R.B."/>
        </authorList>
    </citation>
    <scope>NUCLEOTIDE SEQUENCE [LARGE SCALE GENOMIC DNA]</scope>
    <source>
        <strain evidence="1">ISS1980</strain>
    </source>
</reference>
<dbReference type="EMBL" id="JYDO01001046">
    <property type="protein sequence ID" value="KRZ64485.1"/>
    <property type="molecule type" value="Genomic_DNA"/>
</dbReference>
<gene>
    <name evidence="1" type="ORF">T10_1528</name>
</gene>
<evidence type="ECO:0000313" key="1">
    <source>
        <dbReference type="EMBL" id="KRZ64485.1"/>
    </source>
</evidence>
<dbReference type="Proteomes" id="UP000054843">
    <property type="component" value="Unassembled WGS sequence"/>
</dbReference>
<protein>
    <submittedName>
        <fullName evidence="1">Uncharacterized protein</fullName>
    </submittedName>
</protein>
<comment type="caution">
    <text evidence="1">The sequence shown here is derived from an EMBL/GenBank/DDBJ whole genome shotgun (WGS) entry which is preliminary data.</text>
</comment>
<keyword evidence="2" id="KW-1185">Reference proteome</keyword>
<accession>A0A0V1LY77</accession>
<proteinExistence type="predicted"/>
<sequence>MKNDHFVCPWKHMKLPKLVAQLVSNAIQTTCEQPIKNKRLKLWEQMMKKRFPTWDTLHQTTSC</sequence>
<organism evidence="1 2">
    <name type="scientific">Trichinella papuae</name>
    <dbReference type="NCBI Taxonomy" id="268474"/>
    <lineage>
        <taxon>Eukaryota</taxon>
        <taxon>Metazoa</taxon>
        <taxon>Ecdysozoa</taxon>
        <taxon>Nematoda</taxon>
        <taxon>Enoplea</taxon>
        <taxon>Dorylaimia</taxon>
        <taxon>Trichinellida</taxon>
        <taxon>Trichinellidae</taxon>
        <taxon>Trichinella</taxon>
    </lineage>
</organism>
<dbReference type="AlphaFoldDB" id="A0A0V1LY77"/>
<evidence type="ECO:0000313" key="2">
    <source>
        <dbReference type="Proteomes" id="UP000054843"/>
    </source>
</evidence>